<protein>
    <submittedName>
        <fullName evidence="2">ABC transporter permease</fullName>
    </submittedName>
</protein>
<keyword evidence="1" id="KW-1133">Transmembrane helix</keyword>
<dbReference type="EMBL" id="JAEHFL010000009">
    <property type="protein sequence ID" value="MBK3428263.1"/>
    <property type="molecule type" value="Genomic_DNA"/>
</dbReference>
<feature type="transmembrane region" description="Helical" evidence="1">
    <location>
        <begin position="190"/>
        <end position="211"/>
    </location>
</feature>
<proteinExistence type="predicted"/>
<keyword evidence="3" id="KW-1185">Reference proteome</keyword>
<feature type="transmembrane region" description="Helical" evidence="1">
    <location>
        <begin position="308"/>
        <end position="327"/>
    </location>
</feature>
<feature type="transmembrane region" description="Helical" evidence="1">
    <location>
        <begin position="163"/>
        <end position="183"/>
    </location>
</feature>
<comment type="caution">
    <text evidence="2">The sequence shown here is derived from an EMBL/GenBank/DDBJ whole genome shotgun (WGS) entry which is preliminary data.</text>
</comment>
<keyword evidence="1" id="KW-0812">Transmembrane</keyword>
<dbReference type="RefSeq" id="WP_005325914.1">
    <property type="nucleotide sequence ID" value="NZ_CP175764.1"/>
</dbReference>
<feature type="transmembrane region" description="Helical" evidence="1">
    <location>
        <begin position="217"/>
        <end position="237"/>
    </location>
</feature>
<accession>A0A8I1HSD4</accession>
<reference evidence="2 3" key="1">
    <citation type="submission" date="2020-12" db="EMBL/GenBank/DDBJ databases">
        <title>Draft genome sequence of the commensal strain Corynebacterium tuberculostearicum MFP09/CIP 102622 isolated from human skin.</title>
        <authorList>
            <person name="Boukerb A.M."/>
            <person name="Janvier X."/>
            <person name="Feuilloley M.G.J."/>
            <person name="Groboillot A."/>
        </authorList>
    </citation>
    <scope>NUCLEOTIDE SEQUENCE [LARGE SCALE GENOMIC DNA]</scope>
    <source>
        <strain evidence="2 3">CIP 102622</strain>
    </source>
</reference>
<sequence length="349" mass="36742">MRNVKKALVVGALAPLALTLFLLAFLWPMATMEPRDISTAVVGEPQQVAQIQKALDEKKPGLFKTQPASDRAEAERLVQQREVSGAIVLGQEPEVLYSSAAGLPQANIIKNLSQPLSEMANHQAKAAAQARGLPEHKVPSVDVKARDLAPLDSRDPQGAGINFSILPVAFGGMIGAALISFVLQKNTQRLLAFAVYAPLGGLLVSWVYSGVFDLLPAGFWTSAGVFTLGIAASSSFIVGLRALFGTPGFGLGALAIMLIGNPLAGTMAPKEFIASPWGALGQLFPNAATASLTRSVNYFPLASISTEVWTLLAWIAVGLCALAAGIVKERKQSQHENPAAEESTQPQPA</sequence>
<keyword evidence="1" id="KW-0472">Membrane</keyword>
<dbReference type="Proteomes" id="UP000603369">
    <property type="component" value="Unassembled WGS sequence"/>
</dbReference>
<evidence type="ECO:0000256" key="1">
    <source>
        <dbReference type="SAM" id="Phobius"/>
    </source>
</evidence>
<dbReference type="AlphaFoldDB" id="A0A8I1HSD4"/>
<gene>
    <name evidence="2" type="ORF">JDP02_07010</name>
</gene>
<evidence type="ECO:0000313" key="3">
    <source>
        <dbReference type="Proteomes" id="UP000603369"/>
    </source>
</evidence>
<organism evidence="2 3">
    <name type="scientific">Corynebacterium tuberculostearicum</name>
    <dbReference type="NCBI Taxonomy" id="38304"/>
    <lineage>
        <taxon>Bacteria</taxon>
        <taxon>Bacillati</taxon>
        <taxon>Actinomycetota</taxon>
        <taxon>Actinomycetes</taxon>
        <taxon>Mycobacteriales</taxon>
        <taxon>Corynebacteriaceae</taxon>
        <taxon>Corynebacterium</taxon>
    </lineage>
</organism>
<evidence type="ECO:0000313" key="2">
    <source>
        <dbReference type="EMBL" id="MBK3428263.1"/>
    </source>
</evidence>
<feature type="transmembrane region" description="Helical" evidence="1">
    <location>
        <begin position="249"/>
        <end position="268"/>
    </location>
</feature>
<name>A0A8I1HSD4_9CORY</name>